<keyword evidence="7" id="KW-1185">Reference proteome</keyword>
<dbReference type="Pfam" id="PF01126">
    <property type="entry name" value="Heme_oxygenase"/>
    <property type="match status" value="1"/>
</dbReference>
<name>A0A329QEF0_9ACTN</name>
<comment type="caution">
    <text evidence="6">The sequence shown here is derived from an EMBL/GenBank/DDBJ whole genome shotgun (WGS) entry which is preliminary data.</text>
</comment>
<keyword evidence="2 5" id="KW-0479">Metal-binding</keyword>
<feature type="binding site" description="axial binding residue" evidence="5">
    <location>
        <position position="18"/>
    </location>
    <ligand>
        <name>heme b</name>
        <dbReference type="ChEBI" id="CHEBI:60344"/>
    </ligand>
    <ligandPart>
        <name>Fe</name>
        <dbReference type="ChEBI" id="CHEBI:18248"/>
    </ligandPart>
</feature>
<reference evidence="6 7" key="1">
    <citation type="submission" date="2018-06" db="EMBL/GenBank/DDBJ databases">
        <title>Phytoactinopolyspora halophila sp. nov., a novel halophilic actinomycete isolated from a saline soil in China.</title>
        <authorList>
            <person name="Tang S.-K."/>
        </authorList>
    </citation>
    <scope>NUCLEOTIDE SEQUENCE [LARGE SCALE GENOMIC DNA]</scope>
    <source>
        <strain evidence="6 7">YIM 96934</strain>
    </source>
</reference>
<feature type="binding site" evidence="4">
    <location>
        <position position="125"/>
    </location>
    <ligand>
        <name>heme b</name>
        <dbReference type="ChEBI" id="CHEBI:60344"/>
    </ligand>
</feature>
<accession>A0A329QEF0</accession>
<dbReference type="PIRSF" id="PIRSF000343">
    <property type="entry name" value="Haem_Oase"/>
    <property type="match status" value="1"/>
</dbReference>
<organism evidence="6 7">
    <name type="scientific">Phytoactinopolyspora halophila</name>
    <dbReference type="NCBI Taxonomy" id="1981511"/>
    <lineage>
        <taxon>Bacteria</taxon>
        <taxon>Bacillati</taxon>
        <taxon>Actinomycetota</taxon>
        <taxon>Actinomycetes</taxon>
        <taxon>Jiangellales</taxon>
        <taxon>Jiangellaceae</taxon>
        <taxon>Phytoactinopolyspora</taxon>
    </lineage>
</organism>
<dbReference type="PANTHER" id="PTHR10720">
    <property type="entry name" value="HEME OXYGENASE"/>
    <property type="match status" value="1"/>
</dbReference>
<dbReference type="GO" id="GO:0046872">
    <property type="term" value="F:metal ion binding"/>
    <property type="evidence" value="ECO:0007669"/>
    <property type="project" value="UniProtKB-KW"/>
</dbReference>
<dbReference type="PANTHER" id="PTHR10720:SF0">
    <property type="entry name" value="HEME OXYGENASE"/>
    <property type="match status" value="1"/>
</dbReference>
<dbReference type="OrthoDB" id="5493802at2"/>
<dbReference type="GO" id="GO:0006979">
    <property type="term" value="P:response to oxidative stress"/>
    <property type="evidence" value="ECO:0007669"/>
    <property type="project" value="TreeGrafter"/>
</dbReference>
<protein>
    <submittedName>
        <fullName evidence="6">Biliverdin-producing heme oxygenase</fullName>
    </submittedName>
</protein>
<dbReference type="Proteomes" id="UP000250462">
    <property type="component" value="Unassembled WGS sequence"/>
</dbReference>
<dbReference type="InterPro" id="IPR002051">
    <property type="entry name" value="Haem_Oase"/>
</dbReference>
<proteinExistence type="predicted"/>
<dbReference type="GO" id="GO:0004392">
    <property type="term" value="F:heme oxygenase (decyclizing) activity"/>
    <property type="evidence" value="ECO:0007669"/>
    <property type="project" value="InterPro"/>
</dbReference>
<dbReference type="AlphaFoldDB" id="A0A329QEF0"/>
<dbReference type="GO" id="GO:0042167">
    <property type="term" value="P:heme catabolic process"/>
    <property type="evidence" value="ECO:0007669"/>
    <property type="project" value="TreeGrafter"/>
</dbReference>
<keyword evidence="1 4" id="KW-0349">Heme</keyword>
<evidence type="ECO:0000313" key="6">
    <source>
        <dbReference type="EMBL" id="RAW10624.1"/>
    </source>
</evidence>
<evidence type="ECO:0000256" key="5">
    <source>
        <dbReference type="PIRSR" id="PIRSR000343-2"/>
    </source>
</evidence>
<evidence type="ECO:0000313" key="7">
    <source>
        <dbReference type="Proteomes" id="UP000250462"/>
    </source>
</evidence>
<evidence type="ECO:0000256" key="4">
    <source>
        <dbReference type="PIRSR" id="PIRSR000343-1"/>
    </source>
</evidence>
<dbReference type="InterPro" id="IPR016053">
    <property type="entry name" value="Haem_Oase-like"/>
</dbReference>
<dbReference type="Gene3D" id="1.20.910.10">
    <property type="entry name" value="Heme oxygenase-like"/>
    <property type="match status" value="1"/>
</dbReference>
<dbReference type="GO" id="GO:0020037">
    <property type="term" value="F:heme binding"/>
    <property type="evidence" value="ECO:0007669"/>
    <property type="project" value="TreeGrafter"/>
</dbReference>
<keyword evidence="3 5" id="KW-0408">Iron</keyword>
<dbReference type="SUPFAM" id="SSF48613">
    <property type="entry name" value="Heme oxygenase-like"/>
    <property type="match status" value="1"/>
</dbReference>
<evidence type="ECO:0000256" key="3">
    <source>
        <dbReference type="ARBA" id="ARBA00023004"/>
    </source>
</evidence>
<dbReference type="EMBL" id="QMIG01000026">
    <property type="protein sequence ID" value="RAW10624.1"/>
    <property type="molecule type" value="Genomic_DNA"/>
</dbReference>
<evidence type="ECO:0000256" key="1">
    <source>
        <dbReference type="ARBA" id="ARBA00022617"/>
    </source>
</evidence>
<gene>
    <name evidence="6" type="ORF">DPM12_18735</name>
</gene>
<sequence length="216" mass="24589">MDRPPFSQALRERSREVHRQAERSAFVTALMNGQLDRSGYALLASQHLFIYDALESVAEHLRHTHTAGPFITDRLRRLPSLQADLDVLLGPGWPQRIAPLPATQRYVERIYQTIDWPGGYVAHHYIRYLGDLSGGQAIRAVLARSYGIDGDGASFYRFDQIEKPKRFKDEYRAKLDAAPWELDEQERVVNEVLLGFRLNADVFADLARAVGLEPSQ</sequence>
<evidence type="ECO:0000256" key="2">
    <source>
        <dbReference type="ARBA" id="ARBA00022723"/>
    </source>
</evidence>
<dbReference type="CDD" id="cd19165">
    <property type="entry name" value="HemeO"/>
    <property type="match status" value="1"/>
</dbReference>
<feature type="binding site" evidence="4">
    <location>
        <position position="172"/>
    </location>
    <ligand>
        <name>heme b</name>
        <dbReference type="ChEBI" id="CHEBI:60344"/>
    </ligand>
</feature>
<dbReference type="GO" id="GO:0006788">
    <property type="term" value="P:heme oxidation"/>
    <property type="evidence" value="ECO:0007669"/>
    <property type="project" value="InterPro"/>
</dbReference>
<dbReference type="PRINTS" id="PR00088">
    <property type="entry name" value="HAEMOXYGNASE"/>
</dbReference>
<dbReference type="InterPro" id="IPR016084">
    <property type="entry name" value="Haem_Oase-like_multi-hlx"/>
</dbReference>
<feature type="binding site" evidence="4">
    <location>
        <position position="11"/>
    </location>
    <ligand>
        <name>heme b</name>
        <dbReference type="ChEBI" id="CHEBI:60344"/>
    </ligand>
</feature>